<organism evidence="1 2">
    <name type="scientific">Sander lucioperca</name>
    <name type="common">Pike-perch</name>
    <name type="synonym">Perca lucioperca</name>
    <dbReference type="NCBI Taxonomy" id="283035"/>
    <lineage>
        <taxon>Eukaryota</taxon>
        <taxon>Metazoa</taxon>
        <taxon>Chordata</taxon>
        <taxon>Craniata</taxon>
        <taxon>Vertebrata</taxon>
        <taxon>Euteleostomi</taxon>
        <taxon>Actinopterygii</taxon>
        <taxon>Neopterygii</taxon>
        <taxon>Teleostei</taxon>
        <taxon>Neoteleostei</taxon>
        <taxon>Acanthomorphata</taxon>
        <taxon>Eupercaria</taxon>
        <taxon>Perciformes</taxon>
        <taxon>Percoidei</taxon>
        <taxon>Percidae</taxon>
        <taxon>Luciopercinae</taxon>
        <taxon>Sander</taxon>
    </lineage>
</organism>
<proteinExistence type="predicted"/>
<evidence type="ECO:0000313" key="2">
    <source>
        <dbReference type="Proteomes" id="UP000694568"/>
    </source>
</evidence>
<keyword evidence="2" id="KW-1185">Reference proteome</keyword>
<evidence type="ECO:0000313" key="1">
    <source>
        <dbReference type="Ensembl" id="ENSSLUP00000056942.1"/>
    </source>
</evidence>
<dbReference type="GeneTree" id="ENSGT00600000085659"/>
<reference evidence="1" key="1">
    <citation type="submission" date="2025-08" db="UniProtKB">
        <authorList>
            <consortium name="Ensembl"/>
        </authorList>
    </citation>
    <scope>IDENTIFICATION</scope>
</reference>
<dbReference type="AlphaFoldDB" id="A0A8D0AT74"/>
<dbReference type="Proteomes" id="UP000694568">
    <property type="component" value="Unplaced"/>
</dbReference>
<dbReference type="Ensembl" id="ENSSLUT00000058601.1">
    <property type="protein sequence ID" value="ENSSLUP00000056942.1"/>
    <property type="gene ID" value="ENSSLUG00000024556.1"/>
</dbReference>
<gene>
    <name evidence="1" type="primary">LOC116059278</name>
</gene>
<accession>A0A8D0AT74</accession>
<name>A0A8D0AT74_SANLU</name>
<reference evidence="1" key="2">
    <citation type="submission" date="2025-09" db="UniProtKB">
        <authorList>
            <consortium name="Ensembl"/>
        </authorList>
    </citation>
    <scope>IDENTIFICATION</scope>
</reference>
<protein>
    <submittedName>
        <fullName evidence="1">Uncharacterized protein</fullName>
    </submittedName>
</protein>
<sequence>MVCPTPYTWYSISDPDTREEAKARLSLLAAFNYFCVFFIKMEEISPPPPPFLCPFTLSCSEGELQTFSICCSGEYMPPAVKLRVRSIHQLLSTTLFSELLFLKMSERADKIVKGDLAIGTGGNQMMTDIIDRPGKAFAAGTYAGAGQFEDESEEETGVYAGAGVGHVRAEWSFFDAEAKGPNASAGAEISRAVGVRAIAKAELASASVSVGPVKATLGLAIDTGGSIGPSGIEAKVLGTGFSFGRTMGVSLFGTGFEIKLW</sequence>